<dbReference type="Pfam" id="PF01266">
    <property type="entry name" value="DAO"/>
    <property type="match status" value="1"/>
</dbReference>
<dbReference type="SUPFAM" id="SSF51905">
    <property type="entry name" value="FAD/NAD(P)-binding domain"/>
    <property type="match status" value="1"/>
</dbReference>
<sequence>MCGGVEGHSGVTPQFDVVVVGGGIVGCATARQLKITNPDLKIALVEKEDHLAPHQSGNNSGVLHAGIYYQPGSLKAKLCVRGIDLVYDYCDKNKVPYNRNGKLIVAVEPEEIPRLQREGQGHCPD</sequence>
<protein>
    <recommendedName>
        <fullName evidence="8">L-2-hydroxyglutarate dehydrogenase, mitochondrial</fullName>
        <ecNumber evidence="7">1.1.99.2</ecNumber>
    </recommendedName>
</protein>
<evidence type="ECO:0000256" key="6">
    <source>
        <dbReference type="ARBA" id="ARBA00037941"/>
    </source>
</evidence>
<comment type="similarity">
    <text evidence="6">Belongs to the L2HGDH family.</text>
</comment>
<dbReference type="PANTHER" id="PTHR43104">
    <property type="entry name" value="L-2-HYDROXYGLUTARATE DEHYDROGENASE, MITOCHONDRIAL"/>
    <property type="match status" value="1"/>
</dbReference>
<feature type="domain" description="FAD dependent oxidoreductase" evidence="9">
    <location>
        <begin position="16"/>
        <end position="118"/>
    </location>
</feature>
<dbReference type="EC" id="1.1.99.2" evidence="7"/>
<dbReference type="GO" id="GO:0047545">
    <property type="term" value="F:(S)-2-hydroxyglutarate dehydrogenase activity"/>
    <property type="evidence" value="ECO:0007669"/>
    <property type="project" value="UniProtKB-EC"/>
</dbReference>
<name>A0A0M3IVM3_ASCLU</name>
<keyword evidence="2" id="KW-0285">Flavoprotein</keyword>
<evidence type="ECO:0000256" key="1">
    <source>
        <dbReference type="ARBA" id="ARBA00001974"/>
    </source>
</evidence>
<evidence type="ECO:0000256" key="4">
    <source>
        <dbReference type="ARBA" id="ARBA00023002"/>
    </source>
</evidence>
<comment type="cofactor">
    <cofactor evidence="1">
        <name>FAD</name>
        <dbReference type="ChEBI" id="CHEBI:57692"/>
    </cofactor>
</comment>
<dbReference type="Gene3D" id="3.50.50.60">
    <property type="entry name" value="FAD/NAD(P)-binding domain"/>
    <property type="match status" value="1"/>
</dbReference>
<dbReference type="AlphaFoldDB" id="A0A0M3IVM3"/>
<evidence type="ECO:0000256" key="2">
    <source>
        <dbReference type="ARBA" id="ARBA00022630"/>
    </source>
</evidence>
<dbReference type="WBParaSite" id="ALUE_0002280101-mRNA-1">
    <property type="protein sequence ID" value="ALUE_0002280101-mRNA-1"/>
    <property type="gene ID" value="ALUE_0002280101"/>
</dbReference>
<accession>A0A0M3IVM3</accession>
<evidence type="ECO:0000256" key="3">
    <source>
        <dbReference type="ARBA" id="ARBA00022827"/>
    </source>
</evidence>
<evidence type="ECO:0000313" key="11">
    <source>
        <dbReference type="WBParaSite" id="ALUE_0002280101-mRNA-1"/>
    </source>
</evidence>
<organism evidence="10 11">
    <name type="scientific">Ascaris lumbricoides</name>
    <name type="common">Giant roundworm</name>
    <dbReference type="NCBI Taxonomy" id="6252"/>
    <lineage>
        <taxon>Eukaryota</taxon>
        <taxon>Metazoa</taxon>
        <taxon>Ecdysozoa</taxon>
        <taxon>Nematoda</taxon>
        <taxon>Chromadorea</taxon>
        <taxon>Rhabditida</taxon>
        <taxon>Spirurina</taxon>
        <taxon>Ascaridomorpha</taxon>
        <taxon>Ascaridoidea</taxon>
        <taxon>Ascarididae</taxon>
        <taxon>Ascaris</taxon>
    </lineage>
</organism>
<evidence type="ECO:0000259" key="9">
    <source>
        <dbReference type="Pfam" id="PF01266"/>
    </source>
</evidence>
<dbReference type="PANTHER" id="PTHR43104:SF2">
    <property type="entry name" value="L-2-HYDROXYGLUTARATE DEHYDROGENASE, MITOCHONDRIAL"/>
    <property type="match status" value="1"/>
</dbReference>
<keyword evidence="4" id="KW-0560">Oxidoreductase</keyword>
<keyword evidence="10" id="KW-1185">Reference proteome</keyword>
<comment type="catalytic activity">
    <reaction evidence="5">
        <text>(S)-2-hydroxyglutarate + A = 2-oxoglutarate + AH2</text>
        <dbReference type="Rhea" id="RHEA:21252"/>
        <dbReference type="ChEBI" id="CHEBI:13193"/>
        <dbReference type="ChEBI" id="CHEBI:16782"/>
        <dbReference type="ChEBI" id="CHEBI:16810"/>
        <dbReference type="ChEBI" id="CHEBI:17499"/>
        <dbReference type="EC" id="1.1.99.2"/>
    </reaction>
</comment>
<keyword evidence="3" id="KW-0274">FAD</keyword>
<dbReference type="InterPro" id="IPR006076">
    <property type="entry name" value="FAD-dep_OxRdtase"/>
</dbReference>
<dbReference type="InterPro" id="IPR036188">
    <property type="entry name" value="FAD/NAD-bd_sf"/>
</dbReference>
<evidence type="ECO:0000256" key="8">
    <source>
        <dbReference type="ARBA" id="ARBA00041137"/>
    </source>
</evidence>
<reference evidence="11" key="1">
    <citation type="submission" date="2017-02" db="UniProtKB">
        <authorList>
            <consortium name="WormBaseParasite"/>
        </authorList>
    </citation>
    <scope>IDENTIFICATION</scope>
</reference>
<dbReference type="Gene3D" id="3.30.9.10">
    <property type="entry name" value="D-Amino Acid Oxidase, subunit A, domain 2"/>
    <property type="match status" value="1"/>
</dbReference>
<evidence type="ECO:0000256" key="5">
    <source>
        <dbReference type="ARBA" id="ARBA00036066"/>
    </source>
</evidence>
<evidence type="ECO:0000313" key="10">
    <source>
        <dbReference type="Proteomes" id="UP000036681"/>
    </source>
</evidence>
<evidence type="ECO:0000256" key="7">
    <source>
        <dbReference type="ARBA" id="ARBA00038878"/>
    </source>
</evidence>
<proteinExistence type="inferred from homology"/>
<dbReference type="Proteomes" id="UP000036681">
    <property type="component" value="Unplaced"/>
</dbReference>